<dbReference type="OrthoDB" id="379457at2759"/>
<feature type="domain" description="Tryptophan/threonine-rich plasmodium antigen C-terminal" evidence="2">
    <location>
        <begin position="63"/>
        <end position="279"/>
    </location>
</feature>
<evidence type="ECO:0000313" key="3">
    <source>
        <dbReference type="EMBL" id="GAW79599.1"/>
    </source>
</evidence>
<protein>
    <submittedName>
        <fullName evidence="3">Tryptophan-rich antigen</fullName>
    </submittedName>
</protein>
<dbReference type="Pfam" id="PF12319">
    <property type="entry name" value="TryThrA_C"/>
    <property type="match status" value="1"/>
</dbReference>
<dbReference type="InterPro" id="IPR022089">
    <property type="entry name" value="Plasmodium-antigen_C"/>
</dbReference>
<gene>
    <name evidence="3" type="ORF">PGO_050110</name>
</gene>
<evidence type="ECO:0000256" key="1">
    <source>
        <dbReference type="SAM" id="Phobius"/>
    </source>
</evidence>
<sequence length="302" mass="38853">MHKYTQVHLFFFFRYVHVYYIFIYSYLFYLNVQYMINKNKSLKNYIGTTEKYIEIRESWKHTEWINWMNQLEKEWKDFNSVLVKEKKKCLAIKEQKWNKWINNLEKKWMDYDQDIIKECKSDIFKNSKLWDESDWVIWIETEGKQHMQKDCENWIKQNRYCFNEWIMKQWVEWKNKKIMQWFMNSWKYEEDDYWESWERRGCFEKWLNKAKRKKWALWCQRNDRETEQWNRWVKSKEVFYKNYVISKSMEWENEKRMLFDHWMKYFISKWIDKKQWLVWVKKRHNAINKINVPIKKKKKKKN</sequence>
<feature type="transmembrane region" description="Helical" evidence="1">
    <location>
        <begin position="12"/>
        <end position="32"/>
    </location>
</feature>
<organism evidence="3 4">
    <name type="scientific">Plasmodium gonderi</name>
    <dbReference type="NCBI Taxonomy" id="77519"/>
    <lineage>
        <taxon>Eukaryota</taxon>
        <taxon>Sar</taxon>
        <taxon>Alveolata</taxon>
        <taxon>Apicomplexa</taxon>
        <taxon>Aconoidasida</taxon>
        <taxon>Haemosporida</taxon>
        <taxon>Plasmodiidae</taxon>
        <taxon>Plasmodium</taxon>
        <taxon>Plasmodium (Plasmodium)</taxon>
    </lineage>
</organism>
<evidence type="ECO:0000313" key="4">
    <source>
        <dbReference type="Proteomes" id="UP000195521"/>
    </source>
</evidence>
<dbReference type="OMA" id="WMMRLES"/>
<evidence type="ECO:0000259" key="2">
    <source>
        <dbReference type="Pfam" id="PF12319"/>
    </source>
</evidence>
<proteinExistence type="predicted"/>
<accession>A0A1Y1JAQ7</accession>
<keyword evidence="4" id="KW-1185">Reference proteome</keyword>
<keyword evidence="1" id="KW-0812">Transmembrane</keyword>
<name>A0A1Y1JAQ7_PLAGO</name>
<dbReference type="AlphaFoldDB" id="A0A1Y1JAQ7"/>
<reference evidence="4" key="1">
    <citation type="submission" date="2017-04" db="EMBL/GenBank/DDBJ databases">
        <title>Plasmodium gonderi genome.</title>
        <authorList>
            <person name="Arisue N."/>
            <person name="Honma H."/>
            <person name="Kawai S."/>
            <person name="Tougan T."/>
            <person name="Tanabe K."/>
            <person name="Horii T."/>
        </authorList>
    </citation>
    <scope>NUCLEOTIDE SEQUENCE [LARGE SCALE GENOMIC DNA]</scope>
    <source>
        <strain evidence="4">ATCC 30045</strain>
    </source>
</reference>
<dbReference type="Proteomes" id="UP000195521">
    <property type="component" value="Unassembled WGS sequence"/>
</dbReference>
<comment type="caution">
    <text evidence="3">The sequence shown here is derived from an EMBL/GenBank/DDBJ whole genome shotgun (WGS) entry which is preliminary data.</text>
</comment>
<keyword evidence="1" id="KW-1133">Transmembrane helix</keyword>
<dbReference type="EMBL" id="BDQF01000005">
    <property type="protein sequence ID" value="GAW79599.1"/>
    <property type="molecule type" value="Genomic_DNA"/>
</dbReference>
<keyword evidence="1" id="KW-0472">Membrane</keyword>